<dbReference type="Gene3D" id="3.90.1310.10">
    <property type="entry name" value="Penicillin-binding protein 2a (Domain 2)"/>
    <property type="match status" value="1"/>
</dbReference>
<dbReference type="GO" id="GO:0006508">
    <property type="term" value="P:proteolysis"/>
    <property type="evidence" value="ECO:0007669"/>
    <property type="project" value="UniProtKB-KW"/>
</dbReference>
<keyword evidence="6" id="KW-0645">Protease</keyword>
<dbReference type="PANTHER" id="PTHR30627:SF2">
    <property type="entry name" value="PEPTIDOGLYCAN D,D-TRANSPEPTIDASE MRDA"/>
    <property type="match status" value="1"/>
</dbReference>
<evidence type="ECO:0000256" key="1">
    <source>
        <dbReference type="ARBA" id="ARBA00004167"/>
    </source>
</evidence>
<keyword evidence="3" id="KW-1003">Cell membrane</keyword>
<evidence type="ECO:0000256" key="15">
    <source>
        <dbReference type="SAM" id="Phobius"/>
    </source>
</evidence>
<name>A0A6J4PJL0_9BACT</name>
<evidence type="ECO:0000256" key="6">
    <source>
        <dbReference type="ARBA" id="ARBA00022670"/>
    </source>
</evidence>
<evidence type="ECO:0000256" key="12">
    <source>
        <dbReference type="ARBA" id="ARBA00023136"/>
    </source>
</evidence>
<feature type="domain" description="Penicillin-binding protein transpeptidase" evidence="16">
    <location>
        <begin position="267"/>
        <end position="611"/>
    </location>
</feature>
<evidence type="ECO:0000256" key="2">
    <source>
        <dbReference type="ARBA" id="ARBA00004236"/>
    </source>
</evidence>
<dbReference type="SUPFAM" id="SSF56519">
    <property type="entry name" value="Penicillin binding protein dimerisation domain"/>
    <property type="match status" value="1"/>
</dbReference>
<dbReference type="InterPro" id="IPR005311">
    <property type="entry name" value="PBP_dimer"/>
</dbReference>
<keyword evidence="12 15" id="KW-0472">Membrane</keyword>
<feature type="transmembrane region" description="Helical" evidence="15">
    <location>
        <begin position="12"/>
        <end position="34"/>
    </location>
</feature>
<proteinExistence type="predicted"/>
<dbReference type="AlphaFoldDB" id="A0A6J4PJL0"/>
<evidence type="ECO:0000259" key="17">
    <source>
        <dbReference type="Pfam" id="PF03717"/>
    </source>
</evidence>
<dbReference type="PANTHER" id="PTHR30627">
    <property type="entry name" value="PEPTIDOGLYCAN D,D-TRANSPEPTIDASE"/>
    <property type="match status" value="1"/>
</dbReference>
<keyword evidence="13" id="KW-0961">Cell wall biogenesis/degradation</keyword>
<keyword evidence="7 15" id="KW-0812">Transmembrane</keyword>
<keyword evidence="10" id="KW-0573">Peptidoglycan synthesis</keyword>
<protein>
    <submittedName>
        <fullName evidence="18">Peptidoglycan D,D-transpeptidase MrdA</fullName>
        <ecNumber evidence="18">3.4.16.4</ecNumber>
    </submittedName>
</protein>
<keyword evidence="11 15" id="KW-1133">Transmembrane helix</keyword>
<evidence type="ECO:0000256" key="8">
    <source>
        <dbReference type="ARBA" id="ARBA00022801"/>
    </source>
</evidence>
<dbReference type="GO" id="GO:0009002">
    <property type="term" value="F:serine-type D-Ala-D-Ala carboxypeptidase activity"/>
    <property type="evidence" value="ECO:0007669"/>
    <property type="project" value="UniProtKB-EC"/>
</dbReference>
<keyword evidence="9" id="KW-0133">Cell shape</keyword>
<evidence type="ECO:0000256" key="9">
    <source>
        <dbReference type="ARBA" id="ARBA00022960"/>
    </source>
</evidence>
<keyword evidence="8 18" id="KW-0378">Hydrolase</keyword>
<dbReference type="EMBL" id="CADCUR010000254">
    <property type="protein sequence ID" value="CAA9417787.1"/>
    <property type="molecule type" value="Genomic_DNA"/>
</dbReference>
<dbReference type="InterPro" id="IPR017790">
    <property type="entry name" value="Penicillin-binding_protein_2"/>
</dbReference>
<keyword evidence="5 18" id="KW-0121">Carboxypeptidase</keyword>
<gene>
    <name evidence="18" type="ORF">AVDCRST_MAG74-3028</name>
</gene>
<dbReference type="GO" id="GO:0071972">
    <property type="term" value="F:peptidoglycan L,D-transpeptidase activity"/>
    <property type="evidence" value="ECO:0007669"/>
    <property type="project" value="TreeGrafter"/>
</dbReference>
<evidence type="ECO:0000256" key="4">
    <source>
        <dbReference type="ARBA" id="ARBA00022519"/>
    </source>
</evidence>
<dbReference type="InterPro" id="IPR050515">
    <property type="entry name" value="Beta-lactam/transpept"/>
</dbReference>
<dbReference type="SUPFAM" id="SSF56601">
    <property type="entry name" value="beta-lactamase/transpeptidase-like"/>
    <property type="match status" value="1"/>
</dbReference>
<evidence type="ECO:0000256" key="5">
    <source>
        <dbReference type="ARBA" id="ARBA00022645"/>
    </source>
</evidence>
<feature type="region of interest" description="Disordered" evidence="14">
    <location>
        <begin position="622"/>
        <end position="643"/>
    </location>
</feature>
<dbReference type="GO" id="GO:0071555">
    <property type="term" value="P:cell wall organization"/>
    <property type="evidence" value="ECO:0007669"/>
    <property type="project" value="UniProtKB-KW"/>
</dbReference>
<dbReference type="EC" id="3.4.16.4" evidence="18"/>
<dbReference type="GO" id="GO:0005886">
    <property type="term" value="C:plasma membrane"/>
    <property type="evidence" value="ECO:0007669"/>
    <property type="project" value="UniProtKB-SubCell"/>
</dbReference>
<evidence type="ECO:0000256" key="14">
    <source>
        <dbReference type="SAM" id="MobiDB-lite"/>
    </source>
</evidence>
<evidence type="ECO:0000259" key="16">
    <source>
        <dbReference type="Pfam" id="PF00905"/>
    </source>
</evidence>
<sequence>MKLNDQAQNLGVRVGAIQVIAFVFLAILGVRLYYLQLVKGEYYSDKAENQRIRLIPIPAPRGAIFDRNGKLLVDSRPTYNVTLSNEPIKKIDITERFEDYAGGLNVDRQYLVERINLIRKQPGFETMVLKENATIQDIAWVKAHEEEYPELRIELQPQRFYPLGTVLAHVLGYVGEISPKQLEKPEVIEKGFRPGDIIGKGGLEQSYDEFLRGKPGYRKVIVDSRGRVQSELETVPAQAGQDLVTTIDLDLQMAAEEQLANSATKRGTIVAMDPNNGEVLVMASAPSFDPNAFVTRIATPEGRREIAGYYTNEQRPLLNRAIQGRYPPGSTWKIPESIGALQQGVITVAQSNVACGGGITIGNKFTRCMGSHGSPPLSYAITRSCDGYYYRLALKMKIEGLIEMIEEFEFDKRTGVDLPNEKVSQTPKSWMPSVVKREGKWSDIRTVYASIGQDTVVATPIAMLRAIAPVGVAGRMYVPHFLKEFKAIAAVGDEGSPNYIPAKPSFGYSQPEPKIIEMTADQNKIMVDGMLGAVNTPGGTAGGARIEGFDVAGKTGTAQVAELGKDVGANKDHAWFVSFAPAPKPEIAAIALIENSGFGGRNSAPAVRAVYQAYLAKHRPEIADAAKEGSQKNADRQSSGAVD</sequence>
<organism evidence="18">
    <name type="scientific">uncultured Pyrinomonadaceae bacterium</name>
    <dbReference type="NCBI Taxonomy" id="2283094"/>
    <lineage>
        <taxon>Bacteria</taxon>
        <taxon>Pseudomonadati</taxon>
        <taxon>Acidobacteriota</taxon>
        <taxon>Blastocatellia</taxon>
        <taxon>Blastocatellales</taxon>
        <taxon>Pyrinomonadaceae</taxon>
        <taxon>environmental samples</taxon>
    </lineage>
</organism>
<keyword evidence="4" id="KW-0997">Cell inner membrane</keyword>
<comment type="subcellular location">
    <subcellularLocation>
        <location evidence="2">Cell membrane</location>
    </subcellularLocation>
    <subcellularLocation>
        <location evidence="1">Membrane</location>
        <topology evidence="1">Single-pass membrane protein</topology>
    </subcellularLocation>
</comment>
<evidence type="ECO:0000256" key="11">
    <source>
        <dbReference type="ARBA" id="ARBA00022989"/>
    </source>
</evidence>
<dbReference type="Gene3D" id="3.40.710.10">
    <property type="entry name" value="DD-peptidase/beta-lactamase superfamily"/>
    <property type="match status" value="1"/>
</dbReference>
<evidence type="ECO:0000256" key="7">
    <source>
        <dbReference type="ARBA" id="ARBA00022692"/>
    </source>
</evidence>
<dbReference type="InterPro" id="IPR012338">
    <property type="entry name" value="Beta-lactam/transpept-like"/>
</dbReference>
<feature type="compositionally biased region" description="Basic and acidic residues" evidence="14">
    <location>
        <begin position="622"/>
        <end position="635"/>
    </location>
</feature>
<dbReference type="Gene3D" id="3.30.1390.30">
    <property type="entry name" value="Penicillin-binding protein 2a, domain 3"/>
    <property type="match status" value="1"/>
</dbReference>
<evidence type="ECO:0000256" key="10">
    <source>
        <dbReference type="ARBA" id="ARBA00022984"/>
    </source>
</evidence>
<dbReference type="GO" id="GO:0009252">
    <property type="term" value="P:peptidoglycan biosynthetic process"/>
    <property type="evidence" value="ECO:0007669"/>
    <property type="project" value="UniProtKB-KW"/>
</dbReference>
<evidence type="ECO:0000256" key="3">
    <source>
        <dbReference type="ARBA" id="ARBA00022475"/>
    </source>
</evidence>
<dbReference type="Pfam" id="PF03717">
    <property type="entry name" value="PBP_dimer"/>
    <property type="match status" value="1"/>
</dbReference>
<dbReference type="GO" id="GO:0008360">
    <property type="term" value="P:regulation of cell shape"/>
    <property type="evidence" value="ECO:0007669"/>
    <property type="project" value="UniProtKB-KW"/>
</dbReference>
<evidence type="ECO:0000256" key="13">
    <source>
        <dbReference type="ARBA" id="ARBA00023316"/>
    </source>
</evidence>
<dbReference type="InterPro" id="IPR036138">
    <property type="entry name" value="PBP_dimer_sf"/>
</dbReference>
<accession>A0A6J4PJL0</accession>
<dbReference type="Pfam" id="PF00905">
    <property type="entry name" value="Transpeptidase"/>
    <property type="match status" value="1"/>
</dbReference>
<dbReference type="InterPro" id="IPR001460">
    <property type="entry name" value="PCN-bd_Tpept"/>
</dbReference>
<dbReference type="NCBIfam" id="TIGR03423">
    <property type="entry name" value="pbp2_mrdA"/>
    <property type="match status" value="1"/>
</dbReference>
<feature type="domain" description="Penicillin-binding protein dimerisation" evidence="17">
    <location>
        <begin position="56"/>
        <end position="232"/>
    </location>
</feature>
<evidence type="ECO:0000313" key="18">
    <source>
        <dbReference type="EMBL" id="CAA9417787.1"/>
    </source>
</evidence>
<reference evidence="18" key="1">
    <citation type="submission" date="2020-02" db="EMBL/GenBank/DDBJ databases">
        <authorList>
            <person name="Meier V. D."/>
        </authorList>
    </citation>
    <scope>NUCLEOTIDE SEQUENCE</scope>
    <source>
        <strain evidence="18">AVDCRST_MAG74</strain>
    </source>
</reference>
<dbReference type="GO" id="GO:0008658">
    <property type="term" value="F:penicillin binding"/>
    <property type="evidence" value="ECO:0007669"/>
    <property type="project" value="InterPro"/>
</dbReference>